<accession>A0A0B2WT35</accession>
<keyword evidence="3" id="KW-1185">Reference proteome</keyword>
<proteinExistence type="predicted"/>
<organism evidence="2 3">
    <name type="scientific">Metarhizium album (strain ARSEF 1941)</name>
    <dbReference type="NCBI Taxonomy" id="1081103"/>
    <lineage>
        <taxon>Eukaryota</taxon>
        <taxon>Fungi</taxon>
        <taxon>Dikarya</taxon>
        <taxon>Ascomycota</taxon>
        <taxon>Pezizomycotina</taxon>
        <taxon>Sordariomycetes</taxon>
        <taxon>Hypocreomycetidae</taxon>
        <taxon>Hypocreales</taxon>
        <taxon>Clavicipitaceae</taxon>
        <taxon>Metarhizium</taxon>
    </lineage>
</organism>
<dbReference type="AlphaFoldDB" id="A0A0B2WT35"/>
<feature type="compositionally biased region" description="Polar residues" evidence="1">
    <location>
        <begin position="192"/>
        <end position="213"/>
    </location>
</feature>
<comment type="caution">
    <text evidence="2">The sequence shown here is derived from an EMBL/GenBank/DDBJ whole genome shotgun (WGS) entry which is preliminary data.</text>
</comment>
<evidence type="ECO:0000313" key="2">
    <source>
        <dbReference type="EMBL" id="KHN96662.1"/>
    </source>
</evidence>
<feature type="region of interest" description="Disordered" evidence="1">
    <location>
        <begin position="259"/>
        <end position="455"/>
    </location>
</feature>
<feature type="compositionally biased region" description="Polar residues" evidence="1">
    <location>
        <begin position="95"/>
        <end position="105"/>
    </location>
</feature>
<feature type="compositionally biased region" description="Polar residues" evidence="1">
    <location>
        <begin position="307"/>
        <end position="334"/>
    </location>
</feature>
<dbReference type="Proteomes" id="UP000030816">
    <property type="component" value="Unassembled WGS sequence"/>
</dbReference>
<feature type="compositionally biased region" description="Polar residues" evidence="1">
    <location>
        <begin position="262"/>
        <end position="272"/>
    </location>
</feature>
<dbReference type="EMBL" id="AZHE01000014">
    <property type="protein sequence ID" value="KHN96662.1"/>
    <property type="molecule type" value="Genomic_DNA"/>
</dbReference>
<dbReference type="RefSeq" id="XP_040677728.1">
    <property type="nucleotide sequence ID" value="XM_040824403.1"/>
</dbReference>
<name>A0A0B2WT35_METAS</name>
<dbReference type="GeneID" id="63740060"/>
<evidence type="ECO:0000256" key="1">
    <source>
        <dbReference type="SAM" id="MobiDB-lite"/>
    </source>
</evidence>
<feature type="compositionally biased region" description="Low complexity" evidence="1">
    <location>
        <begin position="394"/>
        <end position="420"/>
    </location>
</feature>
<sequence>MVLLGNLVRALSLNPPPGLGSDDNEALVRAESTRPHDRYVQGIPSYATNIKRFHYTVKRARSIIEERDAVAVPHSEVDSILTKLKDLETQVKAWESQNSGSASKPTSDKHGSGSTADEDCDAENLMYDLGARAAVNDDGRVSGHPLFRRDAPCRMESALSGESSSKSAGSSDLTKGSSAQGGAAPNRGGNKANPNSSPSTGNAASNRPQSEVSAGQARTGLTRVVPATVESVEVKTLPVNGNFVTTTITRTTTVSSTVTAVQRNKATGSAQEATPDDSGRVTEEPQASNSGTIDKGKVSHNVPAAPSSGSFAQFSNDTAKFSNGTAAGHNSQVAHQRPAASVAVDDKSLNHTSVEKTEPSQLVDEKTVQETGTAGDPTAASQESVSVAPDESANDNTTADTVATAPGDQTTTLDVTTDPGPGDDDTGAETAEESLNSVPEQEADSSPETSSPSEKIQVVTVVPIAAESASAPAAMATPAVTRGLAAEMAEPATSVETGASEAAPRVRAGFVTVLVPESK</sequence>
<feature type="region of interest" description="Disordered" evidence="1">
    <location>
        <begin position="94"/>
        <end position="119"/>
    </location>
</feature>
<feature type="region of interest" description="Disordered" evidence="1">
    <location>
        <begin position="157"/>
        <end position="219"/>
    </location>
</feature>
<protein>
    <submittedName>
        <fullName evidence="2">Uncharacterized protein</fullName>
    </submittedName>
</protein>
<feature type="compositionally biased region" description="Basic and acidic residues" evidence="1">
    <location>
        <begin position="344"/>
        <end position="368"/>
    </location>
</feature>
<evidence type="ECO:0000313" key="3">
    <source>
        <dbReference type="Proteomes" id="UP000030816"/>
    </source>
</evidence>
<feature type="compositionally biased region" description="Low complexity" evidence="1">
    <location>
        <begin position="157"/>
        <end position="171"/>
    </location>
</feature>
<dbReference type="OrthoDB" id="4941035at2759"/>
<gene>
    <name evidence="2" type="ORF">MAM_05605</name>
</gene>
<reference evidence="2 3" key="1">
    <citation type="journal article" date="2014" name="Proc. Natl. Acad. Sci. U.S.A.">
        <title>Trajectory and genomic determinants of fungal-pathogen speciation and host adaptation.</title>
        <authorList>
            <person name="Hu X."/>
            <person name="Xiao G."/>
            <person name="Zheng P."/>
            <person name="Shang Y."/>
            <person name="Su Y."/>
            <person name="Zhang X."/>
            <person name="Liu X."/>
            <person name="Zhan S."/>
            <person name="St Leger R.J."/>
            <person name="Wang C."/>
        </authorList>
    </citation>
    <scope>NUCLEOTIDE SEQUENCE [LARGE SCALE GENOMIC DNA]</scope>
    <source>
        <strain evidence="2 3">ARSEF 1941</strain>
    </source>
</reference>
<feature type="compositionally biased region" description="Acidic residues" evidence="1">
    <location>
        <begin position="421"/>
        <end position="432"/>
    </location>
</feature>
<feature type="compositionally biased region" description="Polar residues" evidence="1">
    <location>
        <begin position="433"/>
        <end position="454"/>
    </location>
</feature>
<dbReference type="HOGENOM" id="CLU_446935_0_0_1"/>